<dbReference type="Proteomes" id="UP001223586">
    <property type="component" value="Unassembled WGS sequence"/>
</dbReference>
<sequence length="101" mass="11787">MRHNERSHQNPYIRNVKEDEQFKGRNLSKWQGDVPASLHSETVGERGPVLEQDNILHETLETFVHEKKYCLFINLSKISAEHFSFDSLLVSIISFPLYSTK</sequence>
<evidence type="ECO:0000313" key="2">
    <source>
        <dbReference type="Proteomes" id="UP001223586"/>
    </source>
</evidence>
<keyword evidence="2" id="KW-1185">Reference proteome</keyword>
<accession>A0ABT9WYC7</accession>
<comment type="caution">
    <text evidence="1">The sequence shown here is derived from an EMBL/GenBank/DDBJ whole genome shotgun (WGS) entry which is preliminary data.</text>
</comment>
<proteinExistence type="predicted"/>
<dbReference type="EMBL" id="JAUSTT010000039">
    <property type="protein sequence ID" value="MDQ0178296.1"/>
    <property type="molecule type" value="Genomic_DNA"/>
</dbReference>
<reference evidence="1 2" key="1">
    <citation type="submission" date="2023-07" db="EMBL/GenBank/DDBJ databases">
        <title>Genomic Encyclopedia of Type Strains, Phase IV (KMG-IV): sequencing the most valuable type-strain genomes for metagenomic binning, comparative biology and taxonomic classification.</title>
        <authorList>
            <person name="Goeker M."/>
        </authorList>
    </citation>
    <scope>NUCLEOTIDE SEQUENCE [LARGE SCALE GENOMIC DNA]</scope>
    <source>
        <strain evidence="1 2">DSM 23837</strain>
    </source>
</reference>
<evidence type="ECO:0000313" key="1">
    <source>
        <dbReference type="EMBL" id="MDQ0178296.1"/>
    </source>
</evidence>
<dbReference type="Gene3D" id="4.10.91.20">
    <property type="match status" value="1"/>
</dbReference>
<gene>
    <name evidence="1" type="ORF">J2S08_004200</name>
</gene>
<protein>
    <submittedName>
        <fullName evidence="1">Uncharacterized protein</fullName>
    </submittedName>
</protein>
<name>A0ABT9WYC7_9BACI</name>
<organism evidence="1 2">
    <name type="scientific">Bacillus chungangensis</name>
    <dbReference type="NCBI Taxonomy" id="587633"/>
    <lineage>
        <taxon>Bacteria</taxon>
        <taxon>Bacillati</taxon>
        <taxon>Bacillota</taxon>
        <taxon>Bacilli</taxon>
        <taxon>Bacillales</taxon>
        <taxon>Bacillaceae</taxon>
        <taxon>Bacillus</taxon>
    </lineage>
</organism>